<dbReference type="Proteomes" id="UP000812966">
    <property type="component" value="Unassembled WGS sequence"/>
</dbReference>
<proteinExistence type="predicted"/>
<evidence type="ECO:0000313" key="3">
    <source>
        <dbReference type="Proteomes" id="UP000812966"/>
    </source>
</evidence>
<name>A0A8K0NMC8_9TREE</name>
<feature type="compositionally biased region" description="Low complexity" evidence="1">
    <location>
        <begin position="255"/>
        <end position="292"/>
    </location>
</feature>
<feature type="region of interest" description="Disordered" evidence="1">
    <location>
        <begin position="1"/>
        <end position="22"/>
    </location>
</feature>
<keyword evidence="3" id="KW-1185">Reference proteome</keyword>
<evidence type="ECO:0000313" key="2">
    <source>
        <dbReference type="EMBL" id="KAG7528313.1"/>
    </source>
</evidence>
<protein>
    <submittedName>
        <fullName evidence="2">Uncharacterized protein</fullName>
    </submittedName>
</protein>
<feature type="region of interest" description="Disordered" evidence="1">
    <location>
        <begin position="55"/>
        <end position="111"/>
    </location>
</feature>
<feature type="region of interest" description="Disordered" evidence="1">
    <location>
        <begin position="244"/>
        <end position="292"/>
    </location>
</feature>
<accession>A0A8K0NMC8</accession>
<evidence type="ECO:0000256" key="1">
    <source>
        <dbReference type="SAM" id="MobiDB-lite"/>
    </source>
</evidence>
<dbReference type="EMBL" id="JABELV010000191">
    <property type="protein sequence ID" value="KAG7528313.1"/>
    <property type="molecule type" value="Genomic_DNA"/>
</dbReference>
<comment type="caution">
    <text evidence="2">The sequence shown here is derived from an EMBL/GenBank/DDBJ whole genome shotgun (WGS) entry which is preliminary data.</text>
</comment>
<organism evidence="2 3">
    <name type="scientific">Filobasidium floriforme</name>
    <dbReference type="NCBI Taxonomy" id="5210"/>
    <lineage>
        <taxon>Eukaryota</taxon>
        <taxon>Fungi</taxon>
        <taxon>Dikarya</taxon>
        <taxon>Basidiomycota</taxon>
        <taxon>Agaricomycotina</taxon>
        <taxon>Tremellomycetes</taxon>
        <taxon>Filobasidiales</taxon>
        <taxon>Filobasidiaceae</taxon>
        <taxon>Filobasidium</taxon>
    </lineage>
</organism>
<gene>
    <name evidence="2" type="ORF">FFLO_06253</name>
</gene>
<reference evidence="2" key="1">
    <citation type="submission" date="2020-04" db="EMBL/GenBank/DDBJ databases">
        <title>Analysis of mating type loci in Filobasidium floriforme.</title>
        <authorList>
            <person name="Nowrousian M."/>
        </authorList>
    </citation>
    <scope>NUCLEOTIDE SEQUENCE</scope>
    <source>
        <strain evidence="2">CBS 6242</strain>
    </source>
</reference>
<dbReference type="AlphaFoldDB" id="A0A8K0NMC8"/>
<sequence length="320" mass="33381">MLQPRESTSTDDDDLARSLPAWSDAPIPSAHVVSIHPPPLSPRSSCQIARFRSLGHSDTSNAGTDGRESPVEVFDGGQGWERTSRPNCLKRKPPFPVFHHSTTRKSQGYRPVQASMKRQSASPILLFTLLSGGHWAAAQHTSTVPAVDVGVYDWGCVGGCLQGLNATAAITCPTPDDENKMYDCVSGCSADVAAQNMYVAGWEIQVSSDLEQDRDLPAAEVTLHIEQNLKTTAVGCVGGQNSTQNSTATGTARVSGATTSAGITTSTDLPSSKSQQTKSASSASTTADGSSSTTSGGVVLAYSSAFIFAALGLGLSANIF</sequence>